<keyword evidence="1" id="KW-0812">Transmembrane</keyword>
<keyword evidence="1" id="KW-0472">Membrane</keyword>
<name>A0A0A9DVF6_ARUDO</name>
<sequence length="63" mass="7079">MLESMFLARRCACNLMSNQISASQGAQGKTGPEYKRLFYLAYLTTLLSPVLYGFLEWNTPILG</sequence>
<protein>
    <submittedName>
        <fullName evidence="2">Uncharacterized protein</fullName>
    </submittedName>
</protein>
<reference evidence="2" key="2">
    <citation type="journal article" date="2015" name="Data Brief">
        <title>Shoot transcriptome of the giant reed, Arundo donax.</title>
        <authorList>
            <person name="Barrero R.A."/>
            <person name="Guerrero F.D."/>
            <person name="Moolhuijzen P."/>
            <person name="Goolsby J.A."/>
            <person name="Tidwell J."/>
            <person name="Bellgard S.E."/>
            <person name="Bellgard M.I."/>
        </authorList>
    </citation>
    <scope>NUCLEOTIDE SEQUENCE</scope>
    <source>
        <tissue evidence="2">Shoot tissue taken approximately 20 cm above the soil surface</tissue>
    </source>
</reference>
<reference evidence="2" key="1">
    <citation type="submission" date="2014-09" db="EMBL/GenBank/DDBJ databases">
        <authorList>
            <person name="Magalhaes I.L.F."/>
            <person name="Oliveira U."/>
            <person name="Santos F.R."/>
            <person name="Vidigal T.H.D.A."/>
            <person name="Brescovit A.D."/>
            <person name="Santos A.J."/>
        </authorList>
    </citation>
    <scope>NUCLEOTIDE SEQUENCE</scope>
    <source>
        <tissue evidence="2">Shoot tissue taken approximately 20 cm above the soil surface</tissue>
    </source>
</reference>
<organism evidence="2">
    <name type="scientific">Arundo donax</name>
    <name type="common">Giant reed</name>
    <name type="synonym">Donax arundinaceus</name>
    <dbReference type="NCBI Taxonomy" id="35708"/>
    <lineage>
        <taxon>Eukaryota</taxon>
        <taxon>Viridiplantae</taxon>
        <taxon>Streptophyta</taxon>
        <taxon>Embryophyta</taxon>
        <taxon>Tracheophyta</taxon>
        <taxon>Spermatophyta</taxon>
        <taxon>Magnoliopsida</taxon>
        <taxon>Liliopsida</taxon>
        <taxon>Poales</taxon>
        <taxon>Poaceae</taxon>
        <taxon>PACMAD clade</taxon>
        <taxon>Arundinoideae</taxon>
        <taxon>Arundineae</taxon>
        <taxon>Arundo</taxon>
    </lineage>
</organism>
<proteinExistence type="predicted"/>
<evidence type="ECO:0000313" key="2">
    <source>
        <dbReference type="EMBL" id="JAD90663.1"/>
    </source>
</evidence>
<feature type="transmembrane region" description="Helical" evidence="1">
    <location>
        <begin position="37"/>
        <end position="55"/>
    </location>
</feature>
<keyword evidence="1" id="KW-1133">Transmembrane helix</keyword>
<accession>A0A0A9DVF6</accession>
<dbReference type="AlphaFoldDB" id="A0A0A9DVF6"/>
<evidence type="ECO:0000256" key="1">
    <source>
        <dbReference type="SAM" id="Phobius"/>
    </source>
</evidence>
<dbReference type="EMBL" id="GBRH01207232">
    <property type="protein sequence ID" value="JAD90663.1"/>
    <property type="molecule type" value="Transcribed_RNA"/>
</dbReference>